<dbReference type="GO" id="GO:0016020">
    <property type="term" value="C:membrane"/>
    <property type="evidence" value="ECO:0007669"/>
    <property type="project" value="UniProtKB-SubCell"/>
</dbReference>
<feature type="transmembrane region" description="Helical" evidence="5">
    <location>
        <begin position="401"/>
        <end position="419"/>
    </location>
</feature>
<keyword evidence="3 5" id="KW-1133">Transmembrane helix</keyword>
<evidence type="ECO:0000313" key="6">
    <source>
        <dbReference type="EMBL" id="KUJ19707.1"/>
    </source>
</evidence>
<feature type="transmembrane region" description="Helical" evidence="5">
    <location>
        <begin position="326"/>
        <end position="352"/>
    </location>
</feature>
<feature type="transmembrane region" description="Helical" evidence="5">
    <location>
        <begin position="39"/>
        <end position="58"/>
    </location>
</feature>
<dbReference type="RefSeq" id="XP_018074062.1">
    <property type="nucleotide sequence ID" value="XM_018217466.1"/>
</dbReference>
<dbReference type="InterPro" id="IPR050598">
    <property type="entry name" value="AminoAcid_Transporter"/>
</dbReference>
<name>A0A194XIW6_MOLSC</name>
<dbReference type="Pfam" id="PF13520">
    <property type="entry name" value="AA_permease_2"/>
    <property type="match status" value="1"/>
</dbReference>
<dbReference type="PANTHER" id="PTHR11785">
    <property type="entry name" value="AMINO ACID TRANSPORTER"/>
    <property type="match status" value="1"/>
</dbReference>
<dbReference type="OrthoDB" id="10062876at2759"/>
<keyword evidence="4 5" id="KW-0472">Membrane</keyword>
<feature type="transmembrane region" description="Helical" evidence="5">
    <location>
        <begin position="457"/>
        <end position="473"/>
    </location>
</feature>
<dbReference type="GO" id="GO:0015179">
    <property type="term" value="F:L-amino acid transmembrane transporter activity"/>
    <property type="evidence" value="ECO:0007669"/>
    <property type="project" value="TreeGrafter"/>
</dbReference>
<feature type="transmembrane region" description="Helical" evidence="5">
    <location>
        <begin position="278"/>
        <end position="299"/>
    </location>
</feature>
<dbReference type="KEGG" id="psco:LY89DRAFT_705646"/>
<evidence type="ECO:0000256" key="1">
    <source>
        <dbReference type="ARBA" id="ARBA00004141"/>
    </source>
</evidence>
<feature type="transmembrane region" description="Helical" evidence="5">
    <location>
        <begin position="234"/>
        <end position="257"/>
    </location>
</feature>
<keyword evidence="2 5" id="KW-0812">Transmembrane</keyword>
<sequence length="478" mass="51657">MESDTEPAQINVAERNGTTQNLSDAVTLPTQRLSARDGFVLLIGIQIGSGIFTSPAQVDQNVASPAAALLAWTIAGLIAWAGATSFAELGVTLPSAGGMQEYLRYVYGDMTAFTMSWIWIMVEKPVSMAILSILLAESVSRGYGSAASVLELKLVSCMAALTIALLTCYNTKPASQIGQAFVVMKFFTVGLIMLSAIVVFTIHFVNPASSFGSSDWYEKSWISPRPANIDWPALGWWTTIGYFSAAINGAFWSYAGWENANFIAGEMKDPPRNLPRAVHLAMISVMFCFLTCNVSYYILLPWSDISLTDAIAVAAAKTLFGGPGQFLIAMLVALSCAGSLNGNSLVVARLTVAAASKGYVPKSSTSVKRFLRSYSILLNVCITLFCIVTGSFHILVTFIGIAQYSFYFLTVLGLLILRVREPSLPRLYKTSVLIPVIFCIASGLVVIRTVIFLPSQGLIFAGLVALGLLISRVRRNRY</sequence>
<accession>A0A194XIW6</accession>
<evidence type="ECO:0000256" key="3">
    <source>
        <dbReference type="ARBA" id="ARBA00022989"/>
    </source>
</evidence>
<evidence type="ECO:0000256" key="2">
    <source>
        <dbReference type="ARBA" id="ARBA00022692"/>
    </source>
</evidence>
<reference evidence="6 7" key="1">
    <citation type="submission" date="2015-10" db="EMBL/GenBank/DDBJ databases">
        <title>Full genome of DAOMC 229536 Phialocephala scopiformis, a fungal endophyte of spruce producing the potent anti-insectan compound rugulosin.</title>
        <authorList>
            <consortium name="DOE Joint Genome Institute"/>
            <person name="Walker A.K."/>
            <person name="Frasz S.L."/>
            <person name="Seifert K.A."/>
            <person name="Miller J.D."/>
            <person name="Mondo S.J."/>
            <person name="Labutti K."/>
            <person name="Lipzen A."/>
            <person name="Dockter R."/>
            <person name="Kennedy M."/>
            <person name="Grigoriev I.V."/>
            <person name="Spatafora J.W."/>
        </authorList>
    </citation>
    <scope>NUCLEOTIDE SEQUENCE [LARGE SCALE GENOMIC DNA]</scope>
    <source>
        <strain evidence="6 7">CBS 120377</strain>
    </source>
</reference>
<feature type="transmembrane region" description="Helical" evidence="5">
    <location>
        <begin position="373"/>
        <end position="395"/>
    </location>
</feature>
<evidence type="ECO:0000256" key="4">
    <source>
        <dbReference type="ARBA" id="ARBA00023136"/>
    </source>
</evidence>
<feature type="transmembrane region" description="Helical" evidence="5">
    <location>
        <begin position="105"/>
        <end position="122"/>
    </location>
</feature>
<protein>
    <submittedName>
        <fullName evidence="6">Amino acid transporter</fullName>
    </submittedName>
</protein>
<organism evidence="6 7">
    <name type="scientific">Mollisia scopiformis</name>
    <name type="common">Conifer needle endophyte fungus</name>
    <name type="synonym">Phialocephala scopiformis</name>
    <dbReference type="NCBI Taxonomy" id="149040"/>
    <lineage>
        <taxon>Eukaryota</taxon>
        <taxon>Fungi</taxon>
        <taxon>Dikarya</taxon>
        <taxon>Ascomycota</taxon>
        <taxon>Pezizomycotina</taxon>
        <taxon>Leotiomycetes</taxon>
        <taxon>Helotiales</taxon>
        <taxon>Mollisiaceae</taxon>
        <taxon>Mollisia</taxon>
    </lineage>
</organism>
<dbReference type="EMBL" id="KQ947410">
    <property type="protein sequence ID" value="KUJ19707.1"/>
    <property type="molecule type" value="Genomic_DNA"/>
</dbReference>
<feature type="transmembrane region" description="Helical" evidence="5">
    <location>
        <begin position="142"/>
        <end position="169"/>
    </location>
</feature>
<dbReference type="PANTHER" id="PTHR11785:SF402">
    <property type="entry name" value="AMINO ACID TRANSPORTER (EUROFUNG)"/>
    <property type="match status" value="1"/>
</dbReference>
<keyword evidence="7" id="KW-1185">Reference proteome</keyword>
<dbReference type="AlphaFoldDB" id="A0A194XIW6"/>
<feature type="transmembrane region" description="Helical" evidence="5">
    <location>
        <begin position="181"/>
        <end position="205"/>
    </location>
</feature>
<comment type="subcellular location">
    <subcellularLocation>
        <location evidence="1">Membrane</location>
        <topology evidence="1">Multi-pass membrane protein</topology>
    </subcellularLocation>
</comment>
<dbReference type="GeneID" id="28827192"/>
<proteinExistence type="predicted"/>
<dbReference type="InParanoid" id="A0A194XIW6"/>
<dbReference type="PIRSF" id="PIRSF006060">
    <property type="entry name" value="AA_transporter"/>
    <property type="match status" value="1"/>
</dbReference>
<gene>
    <name evidence="6" type="ORF">LY89DRAFT_705646</name>
</gene>
<evidence type="ECO:0000313" key="7">
    <source>
        <dbReference type="Proteomes" id="UP000070700"/>
    </source>
</evidence>
<feature type="transmembrane region" description="Helical" evidence="5">
    <location>
        <begin position="70"/>
        <end position="93"/>
    </location>
</feature>
<dbReference type="Gene3D" id="1.20.1740.10">
    <property type="entry name" value="Amino acid/polyamine transporter I"/>
    <property type="match status" value="1"/>
</dbReference>
<feature type="transmembrane region" description="Helical" evidence="5">
    <location>
        <begin position="431"/>
        <end position="451"/>
    </location>
</feature>
<dbReference type="Proteomes" id="UP000070700">
    <property type="component" value="Unassembled WGS sequence"/>
</dbReference>
<dbReference type="InterPro" id="IPR002293">
    <property type="entry name" value="AA/rel_permease1"/>
</dbReference>
<evidence type="ECO:0000256" key="5">
    <source>
        <dbReference type="SAM" id="Phobius"/>
    </source>
</evidence>